<evidence type="ECO:0000256" key="1">
    <source>
        <dbReference type="SAM" id="SignalP"/>
    </source>
</evidence>
<sequence length="175" mass="18893">MNLKKVLSAGVTTLALLSVFSVPAIASGPGDSLYWCGDGQNDSECLAKAQETDYWTTIPGNSQKASVPYTAQLNTTDTPAGDTKSVYGWSMNLNARDLTLSPDVYLNNKKFVDVVKYKVGGLNLTLDQEYAESGWTSFSSTYTGGVNSLFILERSSFYGGMGADDVVLNNKSWKP</sequence>
<keyword evidence="1" id="KW-0732">Signal</keyword>
<accession>A0A163TCV3</accession>
<keyword evidence="3" id="KW-1185">Reference proteome</keyword>
<feature type="signal peptide" evidence="1">
    <location>
        <begin position="1"/>
        <end position="26"/>
    </location>
</feature>
<gene>
    <name evidence="2" type="ORF">AV654_05130</name>
</gene>
<feature type="chain" id="PRO_5007845976" evidence="1">
    <location>
        <begin position="27"/>
        <end position="175"/>
    </location>
</feature>
<dbReference type="Proteomes" id="UP000076563">
    <property type="component" value="Unassembled WGS sequence"/>
</dbReference>
<reference evidence="3" key="1">
    <citation type="submission" date="2016-01" db="EMBL/GenBank/DDBJ databases">
        <title>Draft genome of Chromobacterium sp. F49.</title>
        <authorList>
            <person name="Hong K.W."/>
        </authorList>
    </citation>
    <scope>NUCLEOTIDE SEQUENCE [LARGE SCALE GENOMIC DNA]</scope>
    <source>
        <strain evidence="3">M63</strain>
    </source>
</reference>
<evidence type="ECO:0000313" key="3">
    <source>
        <dbReference type="Proteomes" id="UP000076563"/>
    </source>
</evidence>
<comment type="caution">
    <text evidence="2">The sequence shown here is derived from an EMBL/GenBank/DDBJ whole genome shotgun (WGS) entry which is preliminary data.</text>
</comment>
<organism evidence="2 3">
    <name type="scientific">Paenibacillus elgii</name>
    <dbReference type="NCBI Taxonomy" id="189691"/>
    <lineage>
        <taxon>Bacteria</taxon>
        <taxon>Bacillati</taxon>
        <taxon>Bacillota</taxon>
        <taxon>Bacilli</taxon>
        <taxon>Bacillales</taxon>
        <taxon>Paenibacillaceae</taxon>
        <taxon>Paenibacillus</taxon>
    </lineage>
</organism>
<protein>
    <submittedName>
        <fullName evidence="2">Uncharacterized protein</fullName>
    </submittedName>
</protein>
<dbReference type="AlphaFoldDB" id="A0A163TCV3"/>
<dbReference type="RefSeq" id="WP_063187968.1">
    <property type="nucleotide sequence ID" value="NZ_LQRA01000110.1"/>
</dbReference>
<proteinExistence type="predicted"/>
<evidence type="ECO:0000313" key="2">
    <source>
        <dbReference type="EMBL" id="KZE71593.1"/>
    </source>
</evidence>
<name>A0A163TCV3_9BACL</name>
<dbReference type="EMBL" id="LQRA01000110">
    <property type="protein sequence ID" value="KZE71593.1"/>
    <property type="molecule type" value="Genomic_DNA"/>
</dbReference>
<dbReference type="OrthoDB" id="10010975at2"/>